<comment type="caution">
    <text evidence="1">The sequence shown here is derived from an EMBL/GenBank/DDBJ whole genome shotgun (WGS) entry which is preliminary data.</text>
</comment>
<sequence>MEYALDGAWTTLEGELAMRDGTPDGLAAEVTLLLDGAPLAAYRVDASDAGVPLKVLTEGADVLTVQAVAVEGECATDPLPYLVFADTYVAP</sequence>
<proteinExistence type="predicted"/>
<protein>
    <recommendedName>
        <fullName evidence="3">Glycosyl hydrolase family 98 putative carbohydrate-binding module domain-containing protein</fullName>
    </recommendedName>
</protein>
<evidence type="ECO:0000313" key="1">
    <source>
        <dbReference type="EMBL" id="PWD51066.1"/>
    </source>
</evidence>
<evidence type="ECO:0000313" key="2">
    <source>
        <dbReference type="Proteomes" id="UP000245166"/>
    </source>
</evidence>
<dbReference type="EMBL" id="PYHR01000002">
    <property type="protein sequence ID" value="PWD51066.1"/>
    <property type="molecule type" value="Genomic_DNA"/>
</dbReference>
<gene>
    <name evidence="1" type="ORF">C8046_10830</name>
</gene>
<reference evidence="1 2" key="1">
    <citation type="submission" date="2018-03" db="EMBL/GenBank/DDBJ databases">
        <title>Genome assembly of novel Miniimonas species PCH200.</title>
        <authorList>
            <person name="Thakur V."/>
            <person name="Kumar V."/>
            <person name="Singh D."/>
        </authorList>
    </citation>
    <scope>NUCLEOTIDE SEQUENCE [LARGE SCALE GENOMIC DNA]</scope>
    <source>
        <strain evidence="1 2">PCH200</strain>
    </source>
</reference>
<keyword evidence="2" id="KW-1185">Reference proteome</keyword>
<dbReference type="AlphaFoldDB" id="A0A2U1ZVQ3"/>
<dbReference type="RefSeq" id="WP_109229447.1">
    <property type="nucleotide sequence ID" value="NZ_PYHR01000002.1"/>
</dbReference>
<organism evidence="1 2">
    <name type="scientific">Serinibacter arcticus</name>
    <dbReference type="NCBI Taxonomy" id="1655435"/>
    <lineage>
        <taxon>Bacteria</taxon>
        <taxon>Bacillati</taxon>
        <taxon>Actinomycetota</taxon>
        <taxon>Actinomycetes</taxon>
        <taxon>Micrococcales</taxon>
        <taxon>Beutenbergiaceae</taxon>
        <taxon>Serinibacter</taxon>
    </lineage>
</organism>
<evidence type="ECO:0008006" key="3">
    <source>
        <dbReference type="Google" id="ProtNLM"/>
    </source>
</evidence>
<name>A0A2U1ZVQ3_9MICO</name>
<dbReference type="Proteomes" id="UP000245166">
    <property type="component" value="Unassembled WGS sequence"/>
</dbReference>
<dbReference type="OrthoDB" id="5108679at2"/>
<accession>A0A2U1ZVQ3</accession>